<comment type="caution">
    <text evidence="2">The sequence shown here is derived from an EMBL/GenBank/DDBJ whole genome shotgun (WGS) entry which is preliminary data.</text>
</comment>
<dbReference type="Proteomes" id="UP000824093">
    <property type="component" value="Unassembled WGS sequence"/>
</dbReference>
<gene>
    <name evidence="2" type="ORF">IAB70_04920</name>
</gene>
<dbReference type="AlphaFoldDB" id="A0A9D1M159"/>
<protein>
    <submittedName>
        <fullName evidence="2">Uncharacterized protein</fullName>
    </submittedName>
</protein>
<sequence length="63" mass="7708">MKRYQKKKVVNKKKIQLFLKHMILAMLFCTFGIWIYQTYMQIEVIPENEKNKNVQRTSQTVKE</sequence>
<accession>A0A9D1M159</accession>
<proteinExistence type="predicted"/>
<dbReference type="EMBL" id="DVNH01000034">
    <property type="protein sequence ID" value="HIU51943.1"/>
    <property type="molecule type" value="Genomic_DNA"/>
</dbReference>
<evidence type="ECO:0000256" key="1">
    <source>
        <dbReference type="SAM" id="Phobius"/>
    </source>
</evidence>
<feature type="non-terminal residue" evidence="2">
    <location>
        <position position="63"/>
    </location>
</feature>
<keyword evidence="1" id="KW-1133">Transmembrane helix</keyword>
<keyword evidence="1" id="KW-0812">Transmembrane</keyword>
<reference evidence="2" key="2">
    <citation type="journal article" date="2021" name="PeerJ">
        <title>Extensive microbial diversity within the chicken gut microbiome revealed by metagenomics and culture.</title>
        <authorList>
            <person name="Gilroy R."/>
            <person name="Ravi A."/>
            <person name="Getino M."/>
            <person name="Pursley I."/>
            <person name="Horton D.L."/>
            <person name="Alikhan N.F."/>
            <person name="Baker D."/>
            <person name="Gharbi K."/>
            <person name="Hall N."/>
            <person name="Watson M."/>
            <person name="Adriaenssens E.M."/>
            <person name="Foster-Nyarko E."/>
            <person name="Jarju S."/>
            <person name="Secka A."/>
            <person name="Antonio M."/>
            <person name="Oren A."/>
            <person name="Chaudhuri R.R."/>
            <person name="La Ragione R."/>
            <person name="Hildebrand F."/>
            <person name="Pallen M.J."/>
        </authorList>
    </citation>
    <scope>NUCLEOTIDE SEQUENCE</scope>
    <source>
        <strain evidence="2">CHK195-15760</strain>
    </source>
</reference>
<reference evidence="2" key="1">
    <citation type="submission" date="2020-10" db="EMBL/GenBank/DDBJ databases">
        <authorList>
            <person name="Gilroy R."/>
        </authorList>
    </citation>
    <scope>NUCLEOTIDE SEQUENCE</scope>
    <source>
        <strain evidence="2">CHK195-15760</strain>
    </source>
</reference>
<evidence type="ECO:0000313" key="3">
    <source>
        <dbReference type="Proteomes" id="UP000824093"/>
    </source>
</evidence>
<organism evidence="2 3">
    <name type="scientific">Candidatus Merdicola faecigallinarum</name>
    <dbReference type="NCBI Taxonomy" id="2840862"/>
    <lineage>
        <taxon>Bacteria</taxon>
        <taxon>Bacillati</taxon>
        <taxon>Bacillota</taxon>
        <taxon>Clostridia</taxon>
        <taxon>Candidatus Merdicola</taxon>
    </lineage>
</organism>
<feature type="transmembrane region" description="Helical" evidence="1">
    <location>
        <begin position="21"/>
        <end position="39"/>
    </location>
</feature>
<name>A0A9D1M159_9FIRM</name>
<keyword evidence="1" id="KW-0472">Membrane</keyword>
<evidence type="ECO:0000313" key="2">
    <source>
        <dbReference type="EMBL" id="HIU51943.1"/>
    </source>
</evidence>